<dbReference type="Gene3D" id="3.40.50.1820">
    <property type="entry name" value="alpha/beta hydrolase"/>
    <property type="match status" value="1"/>
</dbReference>
<dbReference type="PANTHER" id="PTHR43798:SF33">
    <property type="entry name" value="HYDROLASE, PUTATIVE (AFU_ORTHOLOGUE AFUA_2G14860)-RELATED"/>
    <property type="match status" value="1"/>
</dbReference>
<dbReference type="PANTHER" id="PTHR43798">
    <property type="entry name" value="MONOACYLGLYCEROL LIPASE"/>
    <property type="match status" value="1"/>
</dbReference>
<evidence type="ECO:0000313" key="2">
    <source>
        <dbReference type="EMBL" id="CBH74889.1"/>
    </source>
</evidence>
<dbReference type="InterPro" id="IPR029058">
    <property type="entry name" value="AB_hydrolase_fold"/>
</dbReference>
<comment type="caution">
    <text evidence="2">The sequence shown here is derived from an EMBL/GenBank/DDBJ whole genome shotgun (WGS) entry which is preliminary data.</text>
</comment>
<organism evidence="2">
    <name type="scientific">mine drainage metagenome</name>
    <dbReference type="NCBI Taxonomy" id="410659"/>
    <lineage>
        <taxon>unclassified sequences</taxon>
        <taxon>metagenomes</taxon>
        <taxon>ecological metagenomes</taxon>
    </lineage>
</organism>
<proteinExistence type="predicted"/>
<dbReference type="GO" id="GO:0016020">
    <property type="term" value="C:membrane"/>
    <property type="evidence" value="ECO:0007669"/>
    <property type="project" value="TreeGrafter"/>
</dbReference>
<sequence>MSDPFQEGLAALARLQALDGSTILPAAGTQAWLHGERRPLCVLLFHGLTNNPAQFAAFGPALYERGANVIAVRLPHHGESDRLTTKLARLRSTELVATLDNALELAALLGERTAVMGHSTGGTLAAYGAQFRSGIELAVPVCPGFAVLRFSRPMSRAIMLGARIVPNVHIWWDPELRESFRPAAAYPRFPTRAVAAVMRIADATFRAARRAAPLAKKIRAVVVARDPAVNNLETQRLVERWRRRGAEATYEELITEPLNHDPFDPDSPRARTESTYPMLLSLFDDLLSGTPS</sequence>
<dbReference type="InterPro" id="IPR000073">
    <property type="entry name" value="AB_hydrolase_1"/>
</dbReference>
<dbReference type="SUPFAM" id="SSF53474">
    <property type="entry name" value="alpha/beta-Hydrolases"/>
    <property type="match status" value="1"/>
</dbReference>
<dbReference type="AlphaFoldDB" id="E6PEK4"/>
<name>E6PEK4_9ZZZZ</name>
<reference evidence="2" key="1">
    <citation type="submission" date="2009-10" db="EMBL/GenBank/DDBJ databases">
        <title>Diversity of trophic interactions inside an arsenic-rich microbial ecosystem.</title>
        <authorList>
            <person name="Bertin P.N."/>
            <person name="Heinrich-Salmeron A."/>
            <person name="Pelletier E."/>
            <person name="Goulhen-Chollet F."/>
            <person name="Arsene-Ploetze F."/>
            <person name="Gallien S."/>
            <person name="Calteau A."/>
            <person name="Vallenet D."/>
            <person name="Casiot C."/>
            <person name="Chane-Woon-Ming B."/>
            <person name="Giloteaux L."/>
            <person name="Barakat M."/>
            <person name="Bonnefoy V."/>
            <person name="Bruneel O."/>
            <person name="Chandler M."/>
            <person name="Cleiss J."/>
            <person name="Duran R."/>
            <person name="Elbaz-Poulichet F."/>
            <person name="Fonknechten N."/>
            <person name="Lauga B."/>
            <person name="Mornico D."/>
            <person name="Ortet P."/>
            <person name="Schaeffer C."/>
            <person name="Siguier P."/>
            <person name="Alexander Thil Smith A."/>
            <person name="Van Dorsselaer A."/>
            <person name="Weissenbach J."/>
            <person name="Medigue C."/>
            <person name="Le Paslier D."/>
        </authorList>
    </citation>
    <scope>NUCLEOTIDE SEQUENCE</scope>
</reference>
<accession>E6PEK4</accession>
<feature type="domain" description="AB hydrolase-1" evidence="1">
    <location>
        <begin position="42"/>
        <end position="270"/>
    </location>
</feature>
<gene>
    <name evidence="2" type="ORF">CARN1_0064</name>
</gene>
<protein>
    <submittedName>
        <fullName evidence="2">Putative Lysophospholipase</fullName>
    </submittedName>
</protein>
<evidence type="ECO:0000259" key="1">
    <source>
        <dbReference type="Pfam" id="PF12697"/>
    </source>
</evidence>
<dbReference type="Pfam" id="PF12697">
    <property type="entry name" value="Abhydrolase_6"/>
    <property type="match status" value="1"/>
</dbReference>
<dbReference type="InterPro" id="IPR050266">
    <property type="entry name" value="AB_hydrolase_sf"/>
</dbReference>
<dbReference type="EMBL" id="CABL01000005">
    <property type="protein sequence ID" value="CBH74889.1"/>
    <property type="molecule type" value="Genomic_DNA"/>
</dbReference>